<keyword evidence="2" id="KW-0805">Transcription regulation</keyword>
<protein>
    <submittedName>
        <fullName evidence="8">RNA polymerase sigma factor</fullName>
    </submittedName>
</protein>
<evidence type="ECO:0000256" key="3">
    <source>
        <dbReference type="ARBA" id="ARBA00023082"/>
    </source>
</evidence>
<evidence type="ECO:0000256" key="4">
    <source>
        <dbReference type="ARBA" id="ARBA00023125"/>
    </source>
</evidence>
<evidence type="ECO:0000259" key="6">
    <source>
        <dbReference type="Pfam" id="PF04542"/>
    </source>
</evidence>
<dbReference type="InterPro" id="IPR013249">
    <property type="entry name" value="RNA_pol_sigma70_r4_t2"/>
</dbReference>
<sequence length="191" mass="22631">MSHESFDTKYLSYLSGFIRKHDGKAFAELYNYTYQRVYKYAFAFLKDPYLAQDAVQEIYTSIYKNIDALKEDSLFHSWMNQIIYHICCDFPRKAGSSQNEQTDFTSDPRVLSIASEEDCFRDISDREFLAHYREALDELPFAERQAFLLRYEHDLKLEEIAVFLDCSLSTAKRHLRASKRHLAERLKSFQN</sequence>
<dbReference type="PANTHER" id="PTHR43133">
    <property type="entry name" value="RNA POLYMERASE ECF-TYPE SIGMA FACTO"/>
    <property type="match status" value="1"/>
</dbReference>
<evidence type="ECO:0000256" key="1">
    <source>
        <dbReference type="ARBA" id="ARBA00010641"/>
    </source>
</evidence>
<evidence type="ECO:0000256" key="5">
    <source>
        <dbReference type="ARBA" id="ARBA00023163"/>
    </source>
</evidence>
<evidence type="ECO:0000259" key="7">
    <source>
        <dbReference type="Pfam" id="PF08281"/>
    </source>
</evidence>
<keyword evidence="4" id="KW-0238">DNA-binding</keyword>
<dbReference type="Gene3D" id="1.10.1740.10">
    <property type="match status" value="1"/>
</dbReference>
<keyword evidence="3" id="KW-0731">Sigma factor</keyword>
<dbReference type="NCBIfam" id="TIGR02937">
    <property type="entry name" value="sigma70-ECF"/>
    <property type="match status" value="1"/>
</dbReference>
<dbReference type="InterPro" id="IPR013324">
    <property type="entry name" value="RNA_pol_sigma_r3/r4-like"/>
</dbReference>
<feature type="domain" description="RNA polymerase sigma factor 70 region 4 type 2" evidence="7">
    <location>
        <begin position="133"/>
        <end position="182"/>
    </location>
</feature>
<dbReference type="InterPro" id="IPR014284">
    <property type="entry name" value="RNA_pol_sigma-70_dom"/>
</dbReference>
<dbReference type="Pfam" id="PF08281">
    <property type="entry name" value="Sigma70_r4_2"/>
    <property type="match status" value="1"/>
</dbReference>
<dbReference type="EMBL" id="JACJKH010000001">
    <property type="protein sequence ID" value="MBM6742904.1"/>
    <property type="molecule type" value="Genomic_DNA"/>
</dbReference>
<accession>A0ABS2ED75</accession>
<dbReference type="InterPro" id="IPR013325">
    <property type="entry name" value="RNA_pol_sigma_r2"/>
</dbReference>
<keyword evidence="5" id="KW-0804">Transcription</keyword>
<reference evidence="8 9" key="1">
    <citation type="journal article" date="2021" name="Sci. Rep.">
        <title>The distribution of antibiotic resistance genes in chicken gut microbiota commensals.</title>
        <authorList>
            <person name="Juricova H."/>
            <person name="Matiasovicova J."/>
            <person name="Kubasova T."/>
            <person name="Cejkova D."/>
            <person name="Rychlik I."/>
        </authorList>
    </citation>
    <scope>NUCLEOTIDE SEQUENCE [LARGE SCALE GENOMIC DNA]</scope>
    <source>
        <strain evidence="8 9">An770</strain>
    </source>
</reference>
<dbReference type="CDD" id="cd06171">
    <property type="entry name" value="Sigma70_r4"/>
    <property type="match status" value="1"/>
</dbReference>
<dbReference type="Gene3D" id="1.10.10.10">
    <property type="entry name" value="Winged helix-like DNA-binding domain superfamily/Winged helix DNA-binding domain"/>
    <property type="match status" value="1"/>
</dbReference>
<evidence type="ECO:0000313" key="9">
    <source>
        <dbReference type="Proteomes" id="UP000775686"/>
    </source>
</evidence>
<dbReference type="RefSeq" id="WP_204863549.1">
    <property type="nucleotide sequence ID" value="NZ_JACJKH010000001.1"/>
</dbReference>
<evidence type="ECO:0000256" key="2">
    <source>
        <dbReference type="ARBA" id="ARBA00023015"/>
    </source>
</evidence>
<dbReference type="InterPro" id="IPR007627">
    <property type="entry name" value="RNA_pol_sigma70_r2"/>
</dbReference>
<dbReference type="Proteomes" id="UP000775686">
    <property type="component" value="Unassembled WGS sequence"/>
</dbReference>
<dbReference type="InterPro" id="IPR036388">
    <property type="entry name" value="WH-like_DNA-bd_sf"/>
</dbReference>
<keyword evidence="9" id="KW-1185">Reference proteome</keyword>
<comment type="caution">
    <text evidence="8">The sequence shown here is derived from an EMBL/GenBank/DDBJ whole genome shotgun (WGS) entry which is preliminary data.</text>
</comment>
<dbReference type="SUPFAM" id="SSF88659">
    <property type="entry name" value="Sigma3 and sigma4 domains of RNA polymerase sigma factors"/>
    <property type="match status" value="1"/>
</dbReference>
<name>A0ABS2ED75_9FIRM</name>
<proteinExistence type="inferred from homology"/>
<dbReference type="PANTHER" id="PTHR43133:SF8">
    <property type="entry name" value="RNA POLYMERASE SIGMA FACTOR HI_1459-RELATED"/>
    <property type="match status" value="1"/>
</dbReference>
<evidence type="ECO:0000313" key="8">
    <source>
        <dbReference type="EMBL" id="MBM6742904.1"/>
    </source>
</evidence>
<gene>
    <name evidence="8" type="ORF">H6A32_01030</name>
</gene>
<comment type="similarity">
    <text evidence="1">Belongs to the sigma-70 factor family. ECF subfamily.</text>
</comment>
<dbReference type="SUPFAM" id="SSF88946">
    <property type="entry name" value="Sigma2 domain of RNA polymerase sigma factors"/>
    <property type="match status" value="1"/>
</dbReference>
<dbReference type="Pfam" id="PF04542">
    <property type="entry name" value="Sigma70_r2"/>
    <property type="match status" value="1"/>
</dbReference>
<feature type="domain" description="RNA polymerase sigma-70 region 2" evidence="6">
    <location>
        <begin position="29"/>
        <end position="95"/>
    </location>
</feature>
<organism evidence="8 9">
    <name type="scientific">Drancourtella massiliensis</name>
    <dbReference type="NCBI Taxonomy" id="1632013"/>
    <lineage>
        <taxon>Bacteria</taxon>
        <taxon>Bacillati</taxon>
        <taxon>Bacillota</taxon>
        <taxon>Clostridia</taxon>
        <taxon>Eubacteriales</taxon>
        <taxon>Oscillospiraceae</taxon>
        <taxon>Drancourtella</taxon>
    </lineage>
</organism>
<dbReference type="InterPro" id="IPR039425">
    <property type="entry name" value="RNA_pol_sigma-70-like"/>
</dbReference>